<dbReference type="Proteomes" id="UP001273799">
    <property type="component" value="Unassembled WGS sequence"/>
</dbReference>
<dbReference type="RefSeq" id="WP_083330120.1">
    <property type="nucleotide sequence ID" value="NZ_FNAU01000010.1"/>
</dbReference>
<dbReference type="InterPro" id="IPR002052">
    <property type="entry name" value="DNA_methylase_N6_adenine_CS"/>
</dbReference>
<dbReference type="GO" id="GO:0009007">
    <property type="term" value="F:site-specific DNA-methyltransferase (adenine-specific) activity"/>
    <property type="evidence" value="ECO:0007669"/>
    <property type="project" value="UniProtKB-EC"/>
</dbReference>
<evidence type="ECO:0000256" key="4">
    <source>
        <dbReference type="ARBA" id="ARBA00022679"/>
    </source>
</evidence>
<dbReference type="NCBIfam" id="TIGR00497">
    <property type="entry name" value="hsdM"/>
    <property type="match status" value="1"/>
</dbReference>
<keyword evidence="6" id="KW-0680">Restriction system</keyword>
<evidence type="ECO:0000313" key="12">
    <source>
        <dbReference type="EMBL" id="SDE46903.1"/>
    </source>
</evidence>
<evidence type="ECO:0000313" key="11">
    <source>
        <dbReference type="EMBL" id="MDY5153296.1"/>
    </source>
</evidence>
<dbReference type="SUPFAM" id="SSF53335">
    <property type="entry name" value="S-adenosyl-L-methionine-dependent methyltransferases"/>
    <property type="match status" value="1"/>
</dbReference>
<dbReference type="InterPro" id="IPR022749">
    <property type="entry name" value="D12N6_MeTrfase_N"/>
</dbReference>
<sequence length="568" mass="62575">MATSSSALSAEQRAELHKTIWGIANDLRGSVDGWDFKSYVLGMLFYRFISENLTNYLNAGERAAGSLDFNYADISDEQAELGRAETVRDKGFFILPSELFVNVRARAATDENLNETLQRVFANFEGSAVGTASEDDIKGLFADFDVNSAKLGSNVGQRNKKLRDLMNKIGDLQLGSAPTHIIDAFGEAYEYLMKMYASNAGKSGGEFFTPPEVSELLAKLTVVGKTEVNKVYDPACGSGGLLLKFEKVLGKNNVRNGFYGQEINLTTYNLCRINMLIHDINYNDFSIALGDTLTEPKHWDDEPFEAIVSNPPYSTKWDGASNPVLINDPRYSPAGVLAPRSRADMAFTMHILNWLAVDGTAAIVQFPGVLYRGGAEGKIRKYLVDNNYVETVIQLPPDLFFGTTIATCIMTLKKSKSDNSVLFIDASDLFTRSGNQNMLREEDQQQILDIYTARESIEHRAALITSEEIAENDYNLSVSSYVEPEDTSEPVDIVKLNSEIEQIVARQQQLREQIDAIVRDLEGTGEPSVPVSGASDLTFPDDAAASVRVHFEDDASVPAAASTKEQES</sequence>
<feature type="coiled-coil region" evidence="8">
    <location>
        <begin position="493"/>
        <end position="520"/>
    </location>
</feature>
<keyword evidence="4 11" id="KW-0808">Transferase</keyword>
<dbReference type="InterPro" id="IPR004546">
    <property type="entry name" value="Restrct_endonuc_T1M"/>
</dbReference>
<dbReference type="InterPro" id="IPR038333">
    <property type="entry name" value="T1MK-like_N_sf"/>
</dbReference>
<name>A0A1G7D5X6_9ACTO</name>
<dbReference type="GO" id="GO:0008170">
    <property type="term" value="F:N-methyltransferase activity"/>
    <property type="evidence" value="ECO:0007669"/>
    <property type="project" value="InterPro"/>
</dbReference>
<dbReference type="PANTHER" id="PTHR42933">
    <property type="entry name" value="SLR6095 PROTEIN"/>
    <property type="match status" value="1"/>
</dbReference>
<dbReference type="EMBL" id="JAWNFU010000002">
    <property type="protein sequence ID" value="MDY5153296.1"/>
    <property type="molecule type" value="Genomic_DNA"/>
</dbReference>
<dbReference type="CDD" id="cd02440">
    <property type="entry name" value="AdoMet_MTases"/>
    <property type="match status" value="1"/>
</dbReference>
<keyword evidence="8" id="KW-0175">Coiled coil</keyword>
<dbReference type="PROSITE" id="PS00092">
    <property type="entry name" value="N6_MTASE"/>
    <property type="match status" value="1"/>
</dbReference>
<evidence type="ECO:0000256" key="2">
    <source>
        <dbReference type="ARBA" id="ARBA00011900"/>
    </source>
</evidence>
<dbReference type="Proteomes" id="UP000182744">
    <property type="component" value="Unassembled WGS sequence"/>
</dbReference>
<reference evidence="11" key="3">
    <citation type="submission" date="2023-10" db="EMBL/GenBank/DDBJ databases">
        <title>Whole Genome based description of the genera Actinobaculum and Actinotignum reveals a complex phylogenetic relationship within the species included in the genus Actinotignum.</title>
        <authorList>
            <person name="Jensen C.S."/>
            <person name="Dargis R."/>
            <person name="Kemp M."/>
            <person name="Christensen J.J."/>
        </authorList>
    </citation>
    <scope>NUCLEOTIDE SEQUENCE</scope>
    <source>
        <strain evidence="11">Actinobaculum_suis_CCUG19206T</strain>
    </source>
</reference>
<dbReference type="Gene3D" id="3.40.50.150">
    <property type="entry name" value="Vaccinia Virus protein VP39"/>
    <property type="match status" value="1"/>
</dbReference>
<dbReference type="GO" id="GO:0003677">
    <property type="term" value="F:DNA binding"/>
    <property type="evidence" value="ECO:0007669"/>
    <property type="project" value="InterPro"/>
</dbReference>
<evidence type="ECO:0000313" key="13">
    <source>
        <dbReference type="Proteomes" id="UP000182744"/>
    </source>
</evidence>
<reference evidence="13" key="1">
    <citation type="submission" date="2016-10" db="EMBL/GenBank/DDBJ databases">
        <authorList>
            <person name="Varghese N."/>
        </authorList>
    </citation>
    <scope>NUCLEOTIDE SEQUENCE [LARGE SCALE GENOMIC DNA]</scope>
    <source>
        <strain evidence="13">DSM 20639</strain>
    </source>
</reference>
<evidence type="ECO:0000256" key="1">
    <source>
        <dbReference type="ARBA" id="ARBA00006594"/>
    </source>
</evidence>
<organism evidence="12 13">
    <name type="scientific">Actinobaculum suis</name>
    <dbReference type="NCBI Taxonomy" id="1657"/>
    <lineage>
        <taxon>Bacteria</taxon>
        <taxon>Bacillati</taxon>
        <taxon>Actinomycetota</taxon>
        <taxon>Actinomycetes</taxon>
        <taxon>Actinomycetales</taxon>
        <taxon>Actinomycetaceae</taxon>
        <taxon>Actinobaculum</taxon>
    </lineage>
</organism>
<dbReference type="Gene3D" id="1.20.1260.30">
    <property type="match status" value="1"/>
</dbReference>
<dbReference type="PRINTS" id="PR00507">
    <property type="entry name" value="N12N6MTFRASE"/>
</dbReference>
<gene>
    <name evidence="11" type="ORF">R6G71_04420</name>
    <name evidence="12" type="ORF">SAMN05421878_1103</name>
</gene>
<dbReference type="EMBL" id="FNAU01000010">
    <property type="protein sequence ID" value="SDE46903.1"/>
    <property type="molecule type" value="Genomic_DNA"/>
</dbReference>
<evidence type="ECO:0000259" key="10">
    <source>
        <dbReference type="Pfam" id="PF12161"/>
    </source>
</evidence>
<keyword evidence="13" id="KW-1185">Reference proteome</keyword>
<comment type="catalytic activity">
    <reaction evidence="7">
        <text>a 2'-deoxyadenosine in DNA + S-adenosyl-L-methionine = an N(6)-methyl-2'-deoxyadenosine in DNA + S-adenosyl-L-homocysteine + H(+)</text>
        <dbReference type="Rhea" id="RHEA:15197"/>
        <dbReference type="Rhea" id="RHEA-COMP:12418"/>
        <dbReference type="Rhea" id="RHEA-COMP:12419"/>
        <dbReference type="ChEBI" id="CHEBI:15378"/>
        <dbReference type="ChEBI" id="CHEBI:57856"/>
        <dbReference type="ChEBI" id="CHEBI:59789"/>
        <dbReference type="ChEBI" id="CHEBI:90615"/>
        <dbReference type="ChEBI" id="CHEBI:90616"/>
        <dbReference type="EC" id="2.1.1.72"/>
    </reaction>
</comment>
<feature type="domain" description="DNA methylase adenine-specific" evidence="9">
    <location>
        <begin position="182"/>
        <end position="489"/>
    </location>
</feature>
<dbReference type="GO" id="GO:0009307">
    <property type="term" value="P:DNA restriction-modification system"/>
    <property type="evidence" value="ECO:0007669"/>
    <property type="project" value="UniProtKB-KW"/>
</dbReference>
<dbReference type="InterPro" id="IPR051537">
    <property type="entry name" value="DNA_Adenine_Mtase"/>
</dbReference>
<evidence type="ECO:0000256" key="3">
    <source>
        <dbReference type="ARBA" id="ARBA00022603"/>
    </source>
</evidence>
<dbReference type="EC" id="2.1.1.72" evidence="2"/>
<dbReference type="InterPro" id="IPR003356">
    <property type="entry name" value="DNA_methylase_A-5"/>
</dbReference>
<proteinExistence type="inferred from homology"/>
<accession>A0A1G7D5X6</accession>
<keyword evidence="3 11" id="KW-0489">Methyltransferase</keyword>
<protein>
    <recommendedName>
        <fullName evidence="2">site-specific DNA-methyltransferase (adenine-specific)</fullName>
        <ecNumber evidence="2">2.1.1.72</ecNumber>
    </recommendedName>
</protein>
<reference evidence="12" key="2">
    <citation type="submission" date="2016-10" db="EMBL/GenBank/DDBJ databases">
        <authorList>
            <person name="de Groot N.N."/>
        </authorList>
    </citation>
    <scope>NUCLEOTIDE SEQUENCE [LARGE SCALE GENOMIC DNA]</scope>
    <source>
        <strain evidence="12">DSM 20639</strain>
    </source>
</reference>
<comment type="similarity">
    <text evidence="1">Belongs to the N(4)/N(6)-methyltransferase family.</text>
</comment>
<keyword evidence="5" id="KW-0949">S-adenosyl-L-methionine</keyword>
<evidence type="ECO:0000259" key="9">
    <source>
        <dbReference type="Pfam" id="PF02384"/>
    </source>
</evidence>
<dbReference type="AlphaFoldDB" id="A0A1G7D5X6"/>
<evidence type="ECO:0000256" key="8">
    <source>
        <dbReference type="SAM" id="Coils"/>
    </source>
</evidence>
<dbReference type="Pfam" id="PF12161">
    <property type="entry name" value="HsdM_N"/>
    <property type="match status" value="1"/>
</dbReference>
<dbReference type="Pfam" id="PF02384">
    <property type="entry name" value="N6_Mtase"/>
    <property type="match status" value="1"/>
</dbReference>
<evidence type="ECO:0000256" key="5">
    <source>
        <dbReference type="ARBA" id="ARBA00022691"/>
    </source>
</evidence>
<evidence type="ECO:0000256" key="6">
    <source>
        <dbReference type="ARBA" id="ARBA00022747"/>
    </source>
</evidence>
<dbReference type="PANTHER" id="PTHR42933:SF1">
    <property type="entry name" value="SITE-SPECIFIC DNA-METHYLTRANSFERASE (ADENINE-SPECIFIC)"/>
    <property type="match status" value="1"/>
</dbReference>
<dbReference type="InterPro" id="IPR029063">
    <property type="entry name" value="SAM-dependent_MTases_sf"/>
</dbReference>
<evidence type="ECO:0000256" key="7">
    <source>
        <dbReference type="ARBA" id="ARBA00047942"/>
    </source>
</evidence>
<dbReference type="GO" id="GO:0032259">
    <property type="term" value="P:methylation"/>
    <property type="evidence" value="ECO:0007669"/>
    <property type="project" value="UniProtKB-KW"/>
</dbReference>
<feature type="domain" description="N6 adenine-specific DNA methyltransferase N-terminal" evidence="10">
    <location>
        <begin position="16"/>
        <end position="169"/>
    </location>
</feature>